<evidence type="ECO:0000256" key="11">
    <source>
        <dbReference type="ARBA" id="ARBA00034808"/>
    </source>
</evidence>
<dbReference type="SMART" id="SM00487">
    <property type="entry name" value="DEXDc"/>
    <property type="match status" value="1"/>
</dbReference>
<dbReference type="STRING" id="1965070.A0A443RR12"/>
<evidence type="ECO:0000256" key="12">
    <source>
        <dbReference type="ARBA" id="ARBA00049360"/>
    </source>
</evidence>
<dbReference type="SUPFAM" id="SSF57756">
    <property type="entry name" value="Retrovirus zinc finger-like domains"/>
    <property type="match status" value="1"/>
</dbReference>
<dbReference type="Pfam" id="PF11719">
    <property type="entry name" value="Drc1-Sld2"/>
    <property type="match status" value="1"/>
</dbReference>
<dbReference type="PROSITE" id="PS50158">
    <property type="entry name" value="ZF_CCHC"/>
    <property type="match status" value="1"/>
</dbReference>
<evidence type="ECO:0000256" key="1">
    <source>
        <dbReference type="ARBA" id="ARBA00004123"/>
    </source>
</evidence>
<dbReference type="Pfam" id="PF00270">
    <property type="entry name" value="DEAD"/>
    <property type="match status" value="1"/>
</dbReference>
<dbReference type="InterPro" id="IPR001650">
    <property type="entry name" value="Helicase_C-like"/>
</dbReference>
<comment type="catalytic activity">
    <reaction evidence="12">
        <text>ATP + H2O = ADP + phosphate + H(+)</text>
        <dbReference type="Rhea" id="RHEA:13065"/>
        <dbReference type="ChEBI" id="CHEBI:15377"/>
        <dbReference type="ChEBI" id="CHEBI:15378"/>
        <dbReference type="ChEBI" id="CHEBI:30616"/>
        <dbReference type="ChEBI" id="CHEBI:43474"/>
        <dbReference type="ChEBI" id="CHEBI:456216"/>
    </reaction>
</comment>
<dbReference type="GO" id="GO:0005694">
    <property type="term" value="C:chromosome"/>
    <property type="evidence" value="ECO:0007669"/>
    <property type="project" value="TreeGrafter"/>
</dbReference>
<feature type="domain" description="Helicase C-terminal" evidence="17">
    <location>
        <begin position="633"/>
        <end position="808"/>
    </location>
</feature>
<comment type="similarity">
    <text evidence="2">Belongs to the helicase family. RecQ subfamily.</text>
</comment>
<dbReference type="Pfam" id="PF00271">
    <property type="entry name" value="Helicase_C"/>
    <property type="match status" value="1"/>
</dbReference>
<dbReference type="InterPro" id="IPR036875">
    <property type="entry name" value="Znf_CCHC_sf"/>
</dbReference>
<dbReference type="Proteomes" id="UP000285301">
    <property type="component" value="Unassembled WGS sequence"/>
</dbReference>
<evidence type="ECO:0000256" key="10">
    <source>
        <dbReference type="ARBA" id="ARBA00034617"/>
    </source>
</evidence>
<keyword evidence="19" id="KW-1185">Reference proteome</keyword>
<dbReference type="GO" id="GO:0009378">
    <property type="term" value="F:four-way junction helicase activity"/>
    <property type="evidence" value="ECO:0007669"/>
    <property type="project" value="TreeGrafter"/>
</dbReference>
<dbReference type="GO" id="GO:0003677">
    <property type="term" value="F:DNA binding"/>
    <property type="evidence" value="ECO:0007669"/>
    <property type="project" value="UniProtKB-KW"/>
</dbReference>
<gene>
    <name evidence="18" type="ORF">B4U79_15600</name>
</gene>
<feature type="domain" description="Helicase ATP-binding" evidence="16">
    <location>
        <begin position="441"/>
        <end position="613"/>
    </location>
</feature>
<evidence type="ECO:0000313" key="19">
    <source>
        <dbReference type="Proteomes" id="UP000285301"/>
    </source>
</evidence>
<keyword evidence="4" id="KW-0378">Hydrolase</keyword>
<evidence type="ECO:0000256" key="9">
    <source>
        <dbReference type="ARBA" id="ARBA00023242"/>
    </source>
</evidence>
<reference evidence="18 19" key="1">
    <citation type="journal article" date="2018" name="Gigascience">
        <title>Genomes of trombidid mites reveal novel predicted allergens and laterally-transferred genes associated with secondary metabolism.</title>
        <authorList>
            <person name="Dong X."/>
            <person name="Chaisiri K."/>
            <person name="Xia D."/>
            <person name="Armstrong S.D."/>
            <person name="Fang Y."/>
            <person name="Donnelly M.J."/>
            <person name="Kadowaki T."/>
            <person name="McGarry J.W."/>
            <person name="Darby A.C."/>
            <person name="Makepeace B.L."/>
        </authorList>
    </citation>
    <scope>NUCLEOTIDE SEQUENCE [LARGE SCALE GENOMIC DNA]</scope>
    <source>
        <strain evidence="18">UoL-WK</strain>
    </source>
</reference>
<keyword evidence="13" id="KW-0479">Metal-binding</keyword>
<feature type="domain" description="CCHC-type" evidence="15">
    <location>
        <begin position="358"/>
        <end position="373"/>
    </location>
</feature>
<evidence type="ECO:0000256" key="6">
    <source>
        <dbReference type="ARBA" id="ARBA00022840"/>
    </source>
</evidence>
<dbReference type="EC" id="5.6.2.4" evidence="11"/>
<keyword evidence="5 18" id="KW-0347">Helicase</keyword>
<dbReference type="PANTHER" id="PTHR13710">
    <property type="entry name" value="DNA HELICASE RECQ FAMILY MEMBER"/>
    <property type="match status" value="1"/>
</dbReference>
<dbReference type="GO" id="GO:0008270">
    <property type="term" value="F:zinc ion binding"/>
    <property type="evidence" value="ECO:0007669"/>
    <property type="project" value="UniProtKB-KW"/>
</dbReference>
<evidence type="ECO:0000256" key="4">
    <source>
        <dbReference type="ARBA" id="ARBA00022801"/>
    </source>
</evidence>
<sequence length="1156" mass="133430">MDETKNENASSNELVALKLQIKQWEKGFCAKKGRKPSKSDIDDNETIRRAYKRYWFLTKSTHILKENKVWGKQLNKQHNQDNRNGGSQFVASNKYANKLLKSFMSENIEARSNFSLKRKPKVQSNDDNNEKENDLSDGIVFEVESSQINEERDDNLKVQIDSIVADAKKWSLPEYEESTKSSLVSNHAIDKIIEHKDTSSNQPDSDSPLSSLFSSITSSLQVDDNDNCFFDSFGISLKRKSQDLETDEKSQNSNEVKNSDFKEADPFEFTEIDCKDNFDTNLTESKTKSRKKIRSGKVKEINVNNTFVEHQKRKKQKTSENFVKLNMKKKCFASKGYKKFNSKKYKYSKWKKLKKSYRCFNCGSLDHFAQECPLKSCIEEMREEELQESNAFKFKDDYFPRSVIPVKPVFSENEVNVDDILIESLYALGYKTFRENQKETIMRILSGKSTLFISPTGSGKSLCYQLSSYIFWKTKKCITLVVSPLISLMEDQLSNLPQCLKAVLFHSGLKLHEKQRNLNLIQQGLAQIVFLSPEMIVGNHFLDLSLLPPIAFVCIDEAHCLSEWSNNFRPSYLQLYKILKDKFLIKTFLALTATATKDTVRQIRKNLDIPIDAVIGEAKVPKNLTLTISCDVDKDQALIELLKSKRFINRKSIIVYCTRREITERIATLIRIEMQNIVFENEQNNRNENLNKKRKRYDARAYHAGLSKEERLRVQKSFLKGDLRVVVATIAFGMGINKSDVEGIIHYNLPRSFESYVQEIGRAGRNGSQAECHLFLDSNGYDMFELRRHIYANSLDKRNVRKLLEKVFKTCKCKKLINDETIESKTSSRSCPGHEVAFPLKETVLEVDATEETILTLLCFLQLNYKKFNIDILSNINANCKVLCYREGGKQMDAVAKTCPPLALALTLYKKVNKTDETPSMFTFSYVEIASMLGQSSAAVRKQLKSCEWETEPNGKTQRTNLRIQFIDLSFHLKTPGDLSDEEFDETVDFLCKYILFQENKEMRKLQNVYTTFRNFSQSKCTQNIDLAKSDELRKTLNNYFESETSCYTEWESESSASVENSSALKIPINLHQLFAADVCHVENARCCVREFIVMHNDQQLTSRAIARIFHGIGSPRFPVEVWNKAKRFWRSHINVDFNTIMKIANEELIRLRTQI</sequence>
<evidence type="ECO:0000259" key="15">
    <source>
        <dbReference type="PROSITE" id="PS50158"/>
    </source>
</evidence>
<dbReference type="InterPro" id="IPR021110">
    <property type="entry name" value="DNA_rep_checkpnt_protein"/>
</dbReference>
<feature type="region of interest" description="Disordered" evidence="14">
    <location>
        <begin position="117"/>
        <end position="136"/>
    </location>
</feature>
<name>A0A443RR12_9ACAR</name>
<evidence type="ECO:0000259" key="16">
    <source>
        <dbReference type="PROSITE" id="PS51192"/>
    </source>
</evidence>
<dbReference type="InterPro" id="IPR001878">
    <property type="entry name" value="Znf_CCHC"/>
</dbReference>
<dbReference type="GO" id="GO:0016787">
    <property type="term" value="F:hydrolase activity"/>
    <property type="evidence" value="ECO:0007669"/>
    <property type="project" value="UniProtKB-KW"/>
</dbReference>
<dbReference type="Gene3D" id="4.10.60.10">
    <property type="entry name" value="Zinc finger, CCHC-type"/>
    <property type="match status" value="1"/>
</dbReference>
<dbReference type="PANTHER" id="PTHR13710:SF108">
    <property type="entry name" value="ATP-DEPENDENT DNA HELICASE Q4"/>
    <property type="match status" value="1"/>
</dbReference>
<dbReference type="InterPro" id="IPR027417">
    <property type="entry name" value="P-loop_NTPase"/>
</dbReference>
<dbReference type="CDD" id="cd22289">
    <property type="entry name" value="RecQL4_SLD2_NTD"/>
    <property type="match status" value="1"/>
</dbReference>
<dbReference type="PROSITE" id="PS51194">
    <property type="entry name" value="HELICASE_CTER"/>
    <property type="match status" value="1"/>
</dbReference>
<dbReference type="InterPro" id="IPR004589">
    <property type="entry name" value="DNA_helicase_ATP-dep_RecQ"/>
</dbReference>
<dbReference type="PROSITE" id="PS51192">
    <property type="entry name" value="HELICASE_ATP_BIND_1"/>
    <property type="match status" value="1"/>
</dbReference>
<dbReference type="InterPro" id="IPR014001">
    <property type="entry name" value="Helicase_ATP-bd"/>
</dbReference>
<keyword evidence="6" id="KW-0067">ATP-binding</keyword>
<keyword evidence="13" id="KW-0862">Zinc</keyword>
<dbReference type="GO" id="GO:0005737">
    <property type="term" value="C:cytoplasm"/>
    <property type="evidence" value="ECO:0007669"/>
    <property type="project" value="TreeGrafter"/>
</dbReference>
<dbReference type="Gene3D" id="3.40.50.300">
    <property type="entry name" value="P-loop containing nucleotide triphosphate hydrolases"/>
    <property type="match status" value="2"/>
</dbReference>
<dbReference type="GO" id="GO:0043138">
    <property type="term" value="F:3'-5' DNA helicase activity"/>
    <property type="evidence" value="ECO:0007669"/>
    <property type="project" value="UniProtKB-EC"/>
</dbReference>
<keyword evidence="8" id="KW-0413">Isomerase</keyword>
<keyword evidence="7" id="KW-0238">DNA-binding</keyword>
<dbReference type="EMBL" id="NCKU01000045">
    <property type="protein sequence ID" value="RWS17702.1"/>
    <property type="molecule type" value="Genomic_DNA"/>
</dbReference>
<accession>A0A443RR12</accession>
<dbReference type="GO" id="GO:0005634">
    <property type="term" value="C:nucleus"/>
    <property type="evidence" value="ECO:0007669"/>
    <property type="project" value="UniProtKB-SubCell"/>
</dbReference>
<evidence type="ECO:0000256" key="5">
    <source>
        <dbReference type="ARBA" id="ARBA00022806"/>
    </source>
</evidence>
<evidence type="ECO:0000256" key="14">
    <source>
        <dbReference type="SAM" id="MobiDB-lite"/>
    </source>
</evidence>
<evidence type="ECO:0000256" key="13">
    <source>
        <dbReference type="PROSITE-ProRule" id="PRU00047"/>
    </source>
</evidence>
<keyword evidence="13" id="KW-0863">Zinc-finger</keyword>
<dbReference type="FunFam" id="3.40.50.300:FF:000772">
    <property type="entry name" value="ATP-dependent DNA helicase Q4"/>
    <property type="match status" value="1"/>
</dbReference>
<evidence type="ECO:0000313" key="18">
    <source>
        <dbReference type="EMBL" id="RWS17702.1"/>
    </source>
</evidence>
<proteinExistence type="inferred from homology"/>
<comment type="subcellular location">
    <subcellularLocation>
        <location evidence="1">Nucleus</location>
    </subcellularLocation>
</comment>
<dbReference type="OrthoDB" id="18781at2759"/>
<evidence type="ECO:0000256" key="7">
    <source>
        <dbReference type="ARBA" id="ARBA00023125"/>
    </source>
</evidence>
<evidence type="ECO:0000256" key="2">
    <source>
        <dbReference type="ARBA" id="ARBA00005446"/>
    </source>
</evidence>
<dbReference type="InterPro" id="IPR011545">
    <property type="entry name" value="DEAD/DEAH_box_helicase_dom"/>
</dbReference>
<dbReference type="Pfam" id="PF00098">
    <property type="entry name" value="zf-CCHC"/>
    <property type="match status" value="1"/>
</dbReference>
<dbReference type="SUPFAM" id="SSF52540">
    <property type="entry name" value="P-loop containing nucleoside triphosphate hydrolases"/>
    <property type="match status" value="1"/>
</dbReference>
<evidence type="ECO:0000256" key="3">
    <source>
        <dbReference type="ARBA" id="ARBA00022741"/>
    </source>
</evidence>
<comment type="caution">
    <text evidence="18">The sequence shown here is derived from an EMBL/GenBank/DDBJ whole genome shotgun (WGS) entry which is preliminary data.</text>
</comment>
<dbReference type="SMART" id="SM00343">
    <property type="entry name" value="ZnF_C2HC"/>
    <property type="match status" value="1"/>
</dbReference>
<dbReference type="Gene3D" id="1.10.10.1460">
    <property type="match status" value="1"/>
</dbReference>
<evidence type="ECO:0000259" key="17">
    <source>
        <dbReference type="PROSITE" id="PS51194"/>
    </source>
</evidence>
<dbReference type="NCBIfam" id="TIGR00614">
    <property type="entry name" value="recQ_fam"/>
    <property type="match status" value="1"/>
</dbReference>
<dbReference type="GO" id="GO:0000724">
    <property type="term" value="P:double-strand break repair via homologous recombination"/>
    <property type="evidence" value="ECO:0007669"/>
    <property type="project" value="TreeGrafter"/>
</dbReference>
<dbReference type="AlphaFoldDB" id="A0A443RR12"/>
<evidence type="ECO:0000256" key="8">
    <source>
        <dbReference type="ARBA" id="ARBA00023235"/>
    </source>
</evidence>
<keyword evidence="9" id="KW-0539">Nucleus</keyword>
<dbReference type="GO" id="GO:0006260">
    <property type="term" value="P:DNA replication"/>
    <property type="evidence" value="ECO:0007669"/>
    <property type="project" value="InterPro"/>
</dbReference>
<organism evidence="18 19">
    <name type="scientific">Dinothrombium tinctorium</name>
    <dbReference type="NCBI Taxonomy" id="1965070"/>
    <lineage>
        <taxon>Eukaryota</taxon>
        <taxon>Metazoa</taxon>
        <taxon>Ecdysozoa</taxon>
        <taxon>Arthropoda</taxon>
        <taxon>Chelicerata</taxon>
        <taxon>Arachnida</taxon>
        <taxon>Acari</taxon>
        <taxon>Acariformes</taxon>
        <taxon>Trombidiformes</taxon>
        <taxon>Prostigmata</taxon>
        <taxon>Anystina</taxon>
        <taxon>Parasitengona</taxon>
        <taxon>Trombidioidea</taxon>
        <taxon>Trombidiidae</taxon>
        <taxon>Dinothrombium</taxon>
    </lineage>
</organism>
<protein>
    <recommendedName>
        <fullName evidence="11">DNA 3'-5' helicase</fullName>
        <ecNumber evidence="11">5.6.2.4</ecNumber>
    </recommendedName>
</protein>
<keyword evidence="3" id="KW-0547">Nucleotide-binding</keyword>
<dbReference type="GO" id="GO:0005524">
    <property type="term" value="F:ATP binding"/>
    <property type="evidence" value="ECO:0007669"/>
    <property type="project" value="UniProtKB-KW"/>
</dbReference>
<dbReference type="CDD" id="cd18018">
    <property type="entry name" value="DEXHc_RecQ4-like"/>
    <property type="match status" value="1"/>
</dbReference>
<dbReference type="SMART" id="SM00490">
    <property type="entry name" value="HELICc"/>
    <property type="match status" value="1"/>
</dbReference>
<comment type="catalytic activity">
    <reaction evidence="10">
        <text>Couples ATP hydrolysis with the unwinding of duplex DNA by translocating in the 3'-5' direction.</text>
        <dbReference type="EC" id="5.6.2.4"/>
    </reaction>
</comment>